<evidence type="ECO:0000313" key="3">
    <source>
        <dbReference type="Proteomes" id="UP001234581"/>
    </source>
</evidence>
<dbReference type="EMBL" id="JARTCD010000044">
    <property type="protein sequence ID" value="KAJ8655904.1"/>
    <property type="molecule type" value="Genomic_DNA"/>
</dbReference>
<feature type="region of interest" description="Disordered" evidence="1">
    <location>
        <begin position="339"/>
        <end position="361"/>
    </location>
</feature>
<keyword evidence="3" id="KW-1185">Reference proteome</keyword>
<sequence length="545" mass="61293">MTGGHPLDADNDLSPPPSRDQSPSPSSYPDEDEMVAATTSRQRPMSMPPHMHSFRGFSPIPDNVVRASSPFGRRYLKPINGIQTKGFARSAQRRSSVVTLGSIERLQNFYAAKELKVNKTGMLGFRKSATPLVEEPEGMNDEDDDDDADLDQLPTPQAPPPSWMDLDVETDLDVLLKECFDDIQHTLTQWAMVTGPRQHPSSSSHGSSTSSNEEEDKGFQILPLLDSVTKMINSVKNYMHQRHDLSDTAQNKVRHAALDLLNALKTLETRFRKDGENDEHGEYAYHSSEFGMLEQERKAIHAYLSTVEKYAFNPPHHIGSPPAVFSPEIRALMLKTAVHHHQEEEGEENQNASSGGGVPVWLQRSTFQNDPQGRYHALLQDNNIETTEDEQSTTCLPDPHEDPDGFLASLADGIVLCNVYNNIVKRSRRPFGFINKVHKDTKRTYRAIENLRFFAAACSFRFELTFEGFEPSEIARKTEKGLTALDKALTAFCECVIRELREYVDTASKQRSLPAKPPMHEDVADYLDKKLTLDDDGDNDDDHQQ</sequence>
<feature type="compositionally biased region" description="Low complexity" evidence="1">
    <location>
        <begin position="19"/>
        <end position="28"/>
    </location>
</feature>
<feature type="region of interest" description="Disordered" evidence="1">
    <location>
        <begin position="195"/>
        <end position="216"/>
    </location>
</feature>
<dbReference type="CDD" id="cd00014">
    <property type="entry name" value="CH_SF"/>
    <property type="match status" value="1"/>
</dbReference>
<feature type="compositionally biased region" description="Low complexity" evidence="1">
    <location>
        <begin position="201"/>
        <end position="211"/>
    </location>
</feature>
<comment type="caution">
    <text evidence="2">The sequence shown here is derived from an EMBL/GenBank/DDBJ whole genome shotgun (WGS) entry which is preliminary data.</text>
</comment>
<dbReference type="AlphaFoldDB" id="A0AAD7UZI8"/>
<dbReference type="PANTHER" id="PTHR38702">
    <property type="entry name" value="CALPONIN-HOMOLOGY (CH) DOMAIN-CONTAINING PROTEIN"/>
    <property type="match status" value="1"/>
</dbReference>
<feature type="region of interest" description="Disordered" evidence="1">
    <location>
        <begin position="130"/>
        <end position="165"/>
    </location>
</feature>
<dbReference type="SUPFAM" id="SSF47576">
    <property type="entry name" value="Calponin-homology domain, CH-domain"/>
    <property type="match status" value="1"/>
</dbReference>
<evidence type="ECO:0000256" key="1">
    <source>
        <dbReference type="SAM" id="MobiDB-lite"/>
    </source>
</evidence>
<dbReference type="RefSeq" id="XP_058340817.1">
    <property type="nucleotide sequence ID" value="XM_058488347.1"/>
</dbReference>
<dbReference type="Proteomes" id="UP001234581">
    <property type="component" value="Unassembled WGS sequence"/>
</dbReference>
<gene>
    <name evidence="2" type="ORF">O0I10_008344</name>
</gene>
<dbReference type="Gene3D" id="1.10.418.10">
    <property type="entry name" value="Calponin-like domain"/>
    <property type="match status" value="1"/>
</dbReference>
<accession>A0AAD7UZI8</accession>
<dbReference type="PANTHER" id="PTHR38702:SF1">
    <property type="entry name" value="CALPONIN-HOMOLOGY (CH) DOMAIN-CONTAINING PROTEIN"/>
    <property type="match status" value="1"/>
</dbReference>
<feature type="region of interest" description="Disordered" evidence="1">
    <location>
        <begin position="1"/>
        <end position="59"/>
    </location>
</feature>
<proteinExistence type="predicted"/>
<evidence type="ECO:0008006" key="4">
    <source>
        <dbReference type="Google" id="ProtNLM"/>
    </source>
</evidence>
<protein>
    <recommendedName>
        <fullName evidence="4">Calponin-homology (CH) domain-containing protein</fullName>
    </recommendedName>
</protein>
<dbReference type="GeneID" id="83215751"/>
<name>A0AAD7UZI8_9FUNG</name>
<feature type="compositionally biased region" description="Acidic residues" evidence="1">
    <location>
        <begin position="134"/>
        <end position="150"/>
    </location>
</feature>
<evidence type="ECO:0000313" key="2">
    <source>
        <dbReference type="EMBL" id="KAJ8655904.1"/>
    </source>
</evidence>
<dbReference type="InterPro" id="IPR036872">
    <property type="entry name" value="CH_dom_sf"/>
</dbReference>
<reference evidence="2 3" key="1">
    <citation type="submission" date="2023-03" db="EMBL/GenBank/DDBJ databases">
        <title>Genome sequence of Lichtheimia ornata CBS 291.66.</title>
        <authorList>
            <person name="Mohabir J.T."/>
            <person name="Shea T.P."/>
            <person name="Kurbessoian T."/>
            <person name="Berby B."/>
            <person name="Fontaine J."/>
            <person name="Livny J."/>
            <person name="Gnirke A."/>
            <person name="Stajich J.E."/>
            <person name="Cuomo C.A."/>
        </authorList>
    </citation>
    <scope>NUCLEOTIDE SEQUENCE [LARGE SCALE GENOMIC DNA]</scope>
    <source>
        <strain evidence="2">CBS 291.66</strain>
    </source>
</reference>
<organism evidence="2 3">
    <name type="scientific">Lichtheimia ornata</name>
    <dbReference type="NCBI Taxonomy" id="688661"/>
    <lineage>
        <taxon>Eukaryota</taxon>
        <taxon>Fungi</taxon>
        <taxon>Fungi incertae sedis</taxon>
        <taxon>Mucoromycota</taxon>
        <taxon>Mucoromycotina</taxon>
        <taxon>Mucoromycetes</taxon>
        <taxon>Mucorales</taxon>
        <taxon>Lichtheimiaceae</taxon>
        <taxon>Lichtheimia</taxon>
    </lineage>
</organism>